<keyword evidence="2" id="KW-1185">Reference proteome</keyword>
<dbReference type="KEGG" id="pmt:PMT_2686"/>
<evidence type="ECO:0000313" key="2">
    <source>
        <dbReference type="Proteomes" id="UP000001423"/>
    </source>
</evidence>
<accession>B9ES70</accession>
<dbReference type="Proteomes" id="UP000001423">
    <property type="component" value="Chromosome"/>
</dbReference>
<dbReference type="EMBL" id="BX548175">
    <property type="protein sequence ID" value="CAX32208.1"/>
    <property type="molecule type" value="Genomic_DNA"/>
</dbReference>
<gene>
    <name evidence="1" type="ordered locus">PMT_2686</name>
</gene>
<dbReference type="RefSeq" id="WP_268869570.1">
    <property type="nucleotide sequence ID" value="NC_005071.1"/>
</dbReference>
<sequence length="44" mass="4566">MVGTAGPHLYVADSAFASGCALVTSTEEKGTFLISGMQITFENL</sequence>
<protein>
    <submittedName>
        <fullName evidence="1">Uncharacterized protein</fullName>
    </submittedName>
</protein>
<dbReference type="HOGENOM" id="CLU_3220614_0_0_3"/>
<evidence type="ECO:0000313" key="1">
    <source>
        <dbReference type="EMBL" id="CAX32208.1"/>
    </source>
</evidence>
<dbReference type="AlphaFoldDB" id="B9ES70"/>
<proteinExistence type="predicted"/>
<reference evidence="1 2" key="1">
    <citation type="journal article" date="2003" name="Nature">
        <title>Genome divergence in two Prochlorococcus ecotypes reflects oceanic niche differentiation.</title>
        <authorList>
            <person name="Rocap G."/>
            <person name="Larimer F.W."/>
            <person name="Lamerdin J.E."/>
            <person name="Malfatti S."/>
            <person name="Chain P."/>
            <person name="Ahlgren N.A."/>
            <person name="Arellano A."/>
            <person name="Coleman M."/>
            <person name="Hauser L."/>
            <person name="Hess W.R."/>
            <person name="Johnson Z.I."/>
            <person name="Land M.L."/>
            <person name="Lindell D."/>
            <person name="Post A.F."/>
            <person name="Regala W."/>
            <person name="Shah M."/>
            <person name="Shaw S.L."/>
            <person name="Steglich C."/>
            <person name="Sullivan M.B."/>
            <person name="Ting C.S."/>
            <person name="Tolonen A."/>
            <person name="Webb E.A."/>
            <person name="Zinser E.R."/>
            <person name="Chisholm S.W."/>
        </authorList>
    </citation>
    <scope>NUCLEOTIDE SEQUENCE [LARGE SCALE GENOMIC DNA]</scope>
    <source>
        <strain evidence="2">MIT 9313</strain>
    </source>
</reference>
<organism evidence="1 2">
    <name type="scientific">Prochlorococcus marinus (strain MIT 9313)</name>
    <dbReference type="NCBI Taxonomy" id="74547"/>
    <lineage>
        <taxon>Bacteria</taxon>
        <taxon>Bacillati</taxon>
        <taxon>Cyanobacteriota</taxon>
        <taxon>Cyanophyceae</taxon>
        <taxon>Synechococcales</taxon>
        <taxon>Prochlorococcaceae</taxon>
        <taxon>Prochlorococcus</taxon>
    </lineage>
</organism>
<name>B9ES70_PROMM</name>